<proteinExistence type="predicted"/>
<dbReference type="EMBL" id="JAWDJW010009803">
    <property type="protein sequence ID" value="KAK3055415.1"/>
    <property type="molecule type" value="Genomic_DNA"/>
</dbReference>
<organism evidence="1 2">
    <name type="scientific">Coniosporium uncinatum</name>
    <dbReference type="NCBI Taxonomy" id="93489"/>
    <lineage>
        <taxon>Eukaryota</taxon>
        <taxon>Fungi</taxon>
        <taxon>Dikarya</taxon>
        <taxon>Ascomycota</taxon>
        <taxon>Pezizomycotina</taxon>
        <taxon>Dothideomycetes</taxon>
        <taxon>Dothideomycetes incertae sedis</taxon>
        <taxon>Coniosporium</taxon>
    </lineage>
</organism>
<sequence>MLSHRKRKAVVDCHGCGCGDGQCRSCDLETFHPKFLANKFTAPRRIKSARFQAFRNDPVDCDGCGCGQSRCKSCWLSDVSSDDEMLDPALRASPKHTPKQTPMSIKTNVAADTSIMSPTLQLRTAAFAIASAQEQEPESQQELDAVSKFTSRPIFFNENG</sequence>
<reference evidence="1" key="1">
    <citation type="submission" date="2024-09" db="EMBL/GenBank/DDBJ databases">
        <title>Black Yeasts Isolated from many extreme environments.</title>
        <authorList>
            <person name="Coleine C."/>
            <person name="Stajich J.E."/>
            <person name="Selbmann L."/>
        </authorList>
    </citation>
    <scope>NUCLEOTIDE SEQUENCE</scope>
    <source>
        <strain evidence="1">CCFEE 5737</strain>
    </source>
</reference>
<name>A0ACC3CY41_9PEZI</name>
<feature type="non-terminal residue" evidence="1">
    <location>
        <position position="160"/>
    </location>
</feature>
<protein>
    <submittedName>
        <fullName evidence="1">Uncharacterized protein</fullName>
    </submittedName>
</protein>
<evidence type="ECO:0000313" key="1">
    <source>
        <dbReference type="EMBL" id="KAK3055415.1"/>
    </source>
</evidence>
<evidence type="ECO:0000313" key="2">
    <source>
        <dbReference type="Proteomes" id="UP001186974"/>
    </source>
</evidence>
<dbReference type="Proteomes" id="UP001186974">
    <property type="component" value="Unassembled WGS sequence"/>
</dbReference>
<keyword evidence="2" id="KW-1185">Reference proteome</keyword>
<gene>
    <name evidence="1" type="ORF">LTS18_011800</name>
</gene>
<accession>A0ACC3CY41</accession>
<comment type="caution">
    <text evidence="1">The sequence shown here is derived from an EMBL/GenBank/DDBJ whole genome shotgun (WGS) entry which is preliminary data.</text>
</comment>